<protein>
    <submittedName>
        <fullName evidence="5">Substrate-binding domain-containing protein</fullName>
    </submittedName>
</protein>
<dbReference type="CDD" id="cd01392">
    <property type="entry name" value="HTH_LacI"/>
    <property type="match status" value="1"/>
</dbReference>
<dbReference type="Proteomes" id="UP000474957">
    <property type="component" value="Unassembled WGS sequence"/>
</dbReference>
<dbReference type="Pfam" id="PF00356">
    <property type="entry name" value="LacI"/>
    <property type="match status" value="1"/>
</dbReference>
<dbReference type="Gene3D" id="3.40.50.2300">
    <property type="match status" value="2"/>
</dbReference>
<dbReference type="AlphaFoldDB" id="A0A6L5YZ80"/>
<dbReference type="PANTHER" id="PTHR30146:SF152">
    <property type="entry name" value="TRANSCRIPTIONAL REGULATORY PROTEIN"/>
    <property type="match status" value="1"/>
</dbReference>
<evidence type="ECO:0000313" key="6">
    <source>
        <dbReference type="Proteomes" id="UP000474957"/>
    </source>
</evidence>
<dbReference type="EMBL" id="WIND01000003">
    <property type="protein sequence ID" value="MSU89359.1"/>
    <property type="molecule type" value="Genomic_DNA"/>
</dbReference>
<dbReference type="PRINTS" id="PR00036">
    <property type="entry name" value="HTHLACI"/>
</dbReference>
<dbReference type="PROSITE" id="PS50932">
    <property type="entry name" value="HTH_LACI_2"/>
    <property type="match status" value="1"/>
</dbReference>
<keyword evidence="3" id="KW-0804">Transcription</keyword>
<dbReference type="InterPro" id="IPR010982">
    <property type="entry name" value="Lambda_DNA-bd_dom_sf"/>
</dbReference>
<gene>
    <name evidence="5" type="ORF">GE300_06965</name>
</gene>
<keyword evidence="6" id="KW-1185">Reference proteome</keyword>
<dbReference type="SUPFAM" id="SSF53822">
    <property type="entry name" value="Periplasmic binding protein-like I"/>
    <property type="match status" value="1"/>
</dbReference>
<keyword evidence="2" id="KW-0238">DNA-binding</keyword>
<dbReference type="CDD" id="cd06307">
    <property type="entry name" value="PBP1_sugar_binding"/>
    <property type="match status" value="1"/>
</dbReference>
<dbReference type="InterPro" id="IPR028082">
    <property type="entry name" value="Peripla_BP_I"/>
</dbReference>
<sequence length="341" mass="37049">MRPTIHDVARTAGVSLSTVDRVLNGRPGVRSSTLARVAEAMRELGYERDIAAANLSKQRIYRFSFIIPEGPNTFMRGLQSEIEGFSAEAARNRVEIRVETVPPFDGAALVSRLEALNPAEVDGVAVVATDDARVADAFARAVRRGIQVITLVSDLPASDRRYFVGVDNVVAGRTAAGLLGRFCRDRPGRIAVVAGSMVVRDHAERRLGFEQVMRGEFSRLEVHPTIEGRDDADIVARELGSVLERHPDVVGIYSLGAGNRGIIRAVSAVTPDIRPAIVVHELTPHTREALLSGLFDAAINQNAAREVRSAVRILRALIDGAAIDRSQENIGVEIFLRDNLP</sequence>
<dbReference type="GO" id="GO:0000976">
    <property type="term" value="F:transcription cis-regulatory region binding"/>
    <property type="evidence" value="ECO:0007669"/>
    <property type="project" value="TreeGrafter"/>
</dbReference>
<dbReference type="InterPro" id="IPR000843">
    <property type="entry name" value="HTH_LacI"/>
</dbReference>
<dbReference type="SUPFAM" id="SSF47413">
    <property type="entry name" value="lambda repressor-like DNA-binding domains"/>
    <property type="match status" value="1"/>
</dbReference>
<dbReference type="GO" id="GO:0003700">
    <property type="term" value="F:DNA-binding transcription factor activity"/>
    <property type="evidence" value="ECO:0007669"/>
    <property type="project" value="TreeGrafter"/>
</dbReference>
<dbReference type="SMART" id="SM00354">
    <property type="entry name" value="HTH_LACI"/>
    <property type="match status" value="1"/>
</dbReference>
<dbReference type="Pfam" id="PF13407">
    <property type="entry name" value="Peripla_BP_4"/>
    <property type="match status" value="1"/>
</dbReference>
<dbReference type="Gene3D" id="1.10.260.40">
    <property type="entry name" value="lambda repressor-like DNA-binding domains"/>
    <property type="match status" value="1"/>
</dbReference>
<keyword evidence="1" id="KW-0805">Transcription regulation</keyword>
<evidence type="ECO:0000259" key="4">
    <source>
        <dbReference type="PROSITE" id="PS50932"/>
    </source>
</evidence>
<dbReference type="PANTHER" id="PTHR30146">
    <property type="entry name" value="LACI-RELATED TRANSCRIPTIONAL REPRESSOR"/>
    <property type="match status" value="1"/>
</dbReference>
<dbReference type="InterPro" id="IPR025997">
    <property type="entry name" value="SBP_2_dom"/>
</dbReference>
<comment type="caution">
    <text evidence="5">The sequence shown here is derived from an EMBL/GenBank/DDBJ whole genome shotgun (WGS) entry which is preliminary data.</text>
</comment>
<reference evidence="5 6" key="1">
    <citation type="submission" date="2019-10" db="EMBL/GenBank/DDBJ databases">
        <title>Cognatihalovulum marinum gen. nov. sp. nov., a new member of the family Rhodobacteraceae isolated from deep seawater of the Northwest Indian Ocean.</title>
        <authorList>
            <person name="Ruan C."/>
            <person name="Wang J."/>
            <person name="Zheng X."/>
            <person name="Song L."/>
            <person name="Zhu Y."/>
            <person name="Huang Y."/>
            <person name="Lu Z."/>
            <person name="Du W."/>
            <person name="Huang L."/>
            <person name="Dai X."/>
        </authorList>
    </citation>
    <scope>NUCLEOTIDE SEQUENCE [LARGE SCALE GENOMIC DNA]</scope>
    <source>
        <strain evidence="5 6">2CG4</strain>
    </source>
</reference>
<evidence type="ECO:0000313" key="5">
    <source>
        <dbReference type="EMBL" id="MSU89359.1"/>
    </source>
</evidence>
<feature type="domain" description="HTH lacI-type" evidence="4">
    <location>
        <begin position="3"/>
        <end position="57"/>
    </location>
</feature>
<evidence type="ECO:0000256" key="2">
    <source>
        <dbReference type="ARBA" id="ARBA00023125"/>
    </source>
</evidence>
<dbReference type="PROSITE" id="PS00356">
    <property type="entry name" value="HTH_LACI_1"/>
    <property type="match status" value="1"/>
</dbReference>
<organism evidence="5 6">
    <name type="scientific">Halovulum marinum</name>
    <dbReference type="NCBI Taxonomy" id="2662447"/>
    <lineage>
        <taxon>Bacteria</taxon>
        <taxon>Pseudomonadati</taxon>
        <taxon>Pseudomonadota</taxon>
        <taxon>Alphaproteobacteria</taxon>
        <taxon>Rhodobacterales</taxon>
        <taxon>Paracoccaceae</taxon>
        <taxon>Halovulum</taxon>
    </lineage>
</organism>
<evidence type="ECO:0000256" key="1">
    <source>
        <dbReference type="ARBA" id="ARBA00023015"/>
    </source>
</evidence>
<proteinExistence type="predicted"/>
<evidence type="ECO:0000256" key="3">
    <source>
        <dbReference type="ARBA" id="ARBA00023163"/>
    </source>
</evidence>
<accession>A0A6L5YZ80</accession>
<name>A0A6L5YZ80_9RHOB</name>